<proteinExistence type="predicted"/>
<sequence>MQGFAHVLSLGLGERPEADDFDQVESLLRDQGEVLFEEDDLLLALIGEYGYASARPAPERACAQYFFYQRLQRLAKEHPEALEPLRGRRVWMTPGQTGVAGTGDLGRAYTLIISLDGEILHINRFHDTPWSPIEPRATRDLMARIDPGISFDLHESQLMEDRYFLSARRQPDATNEEWEQKAASAVIQAISDSGATLARDEDVSALGNWFDTSEPGVCWLDAGRRGEGYNLADFASQTYGLAFGTEMGMYGTFDGRVNLAMITVRTA</sequence>
<reference evidence="1" key="1">
    <citation type="submission" date="2018-05" db="EMBL/GenBank/DDBJ databases">
        <authorList>
            <person name="Lanie J.A."/>
            <person name="Ng W.-L."/>
            <person name="Kazmierczak K.M."/>
            <person name="Andrzejewski T.M."/>
            <person name="Davidsen T.M."/>
            <person name="Wayne K.J."/>
            <person name="Tettelin H."/>
            <person name="Glass J.I."/>
            <person name="Rusch D."/>
            <person name="Podicherti R."/>
            <person name="Tsui H.-C.T."/>
            <person name="Winkler M.E."/>
        </authorList>
    </citation>
    <scope>NUCLEOTIDE SEQUENCE</scope>
</reference>
<feature type="non-terminal residue" evidence="1">
    <location>
        <position position="267"/>
    </location>
</feature>
<name>A0A382WS99_9ZZZZ</name>
<accession>A0A382WS99</accession>
<organism evidence="1">
    <name type="scientific">marine metagenome</name>
    <dbReference type="NCBI Taxonomy" id="408172"/>
    <lineage>
        <taxon>unclassified sequences</taxon>
        <taxon>metagenomes</taxon>
        <taxon>ecological metagenomes</taxon>
    </lineage>
</organism>
<gene>
    <name evidence="1" type="ORF">METZ01_LOCUS413795</name>
</gene>
<dbReference type="EMBL" id="UINC01161635">
    <property type="protein sequence ID" value="SVD60941.1"/>
    <property type="molecule type" value="Genomic_DNA"/>
</dbReference>
<dbReference type="AlphaFoldDB" id="A0A382WS99"/>
<evidence type="ECO:0000313" key="1">
    <source>
        <dbReference type="EMBL" id="SVD60941.1"/>
    </source>
</evidence>
<protein>
    <submittedName>
        <fullName evidence="1">Uncharacterized protein</fullName>
    </submittedName>
</protein>